<dbReference type="InterPro" id="IPR027417">
    <property type="entry name" value="P-loop_NTPase"/>
</dbReference>
<dbReference type="PROSITE" id="PS50893">
    <property type="entry name" value="ABC_TRANSPORTER_2"/>
    <property type="match status" value="1"/>
</dbReference>
<dbReference type="Gene3D" id="3.40.50.300">
    <property type="entry name" value="P-loop containing nucleotide triphosphate hydrolases"/>
    <property type="match status" value="1"/>
</dbReference>
<evidence type="ECO:0000259" key="4">
    <source>
        <dbReference type="PROSITE" id="PS50893"/>
    </source>
</evidence>
<accession>A0ABW9A6D0</accession>
<dbReference type="InterPro" id="IPR017871">
    <property type="entry name" value="ABC_transporter-like_CS"/>
</dbReference>
<dbReference type="PANTHER" id="PTHR42794:SF2">
    <property type="entry name" value="ABC TRANSPORTER ATP-BINDING PROTEIN"/>
    <property type="match status" value="1"/>
</dbReference>
<protein>
    <submittedName>
        <fullName evidence="5">ABC transporter ATP-binding protein</fullName>
    </submittedName>
</protein>
<dbReference type="PROSITE" id="PS00211">
    <property type="entry name" value="ABC_TRANSPORTER_1"/>
    <property type="match status" value="1"/>
</dbReference>
<evidence type="ECO:0000256" key="2">
    <source>
        <dbReference type="ARBA" id="ARBA00022741"/>
    </source>
</evidence>
<reference evidence="5 6" key="1">
    <citation type="journal article" date="2024" name="Chem. Sci.">
        <title>Discovery of megapolipeptins by genome mining of a Burkholderiales bacteria collection.</title>
        <authorList>
            <person name="Paulo B.S."/>
            <person name="Recchia M.J.J."/>
            <person name="Lee S."/>
            <person name="Fergusson C.H."/>
            <person name="Romanowski S.B."/>
            <person name="Hernandez A."/>
            <person name="Krull N."/>
            <person name="Liu D.Y."/>
            <person name="Cavanagh H."/>
            <person name="Bos A."/>
            <person name="Gray C.A."/>
            <person name="Murphy B.T."/>
            <person name="Linington R.G."/>
            <person name="Eustaquio A.S."/>
        </authorList>
    </citation>
    <scope>NUCLEOTIDE SEQUENCE [LARGE SCALE GENOMIC DNA]</scope>
    <source>
        <strain evidence="5 6">RL21-008-BIB-A</strain>
    </source>
</reference>
<organism evidence="5 6">
    <name type="scientific">Herbaspirillum lusitanum</name>
    <dbReference type="NCBI Taxonomy" id="213312"/>
    <lineage>
        <taxon>Bacteria</taxon>
        <taxon>Pseudomonadati</taxon>
        <taxon>Pseudomonadota</taxon>
        <taxon>Betaproteobacteria</taxon>
        <taxon>Burkholderiales</taxon>
        <taxon>Oxalobacteraceae</taxon>
        <taxon>Herbaspirillum</taxon>
    </lineage>
</organism>
<dbReference type="Proteomes" id="UP001629246">
    <property type="component" value="Unassembled WGS sequence"/>
</dbReference>
<dbReference type="PANTHER" id="PTHR42794">
    <property type="entry name" value="HEMIN IMPORT ATP-BINDING PROTEIN HMUV"/>
    <property type="match status" value="1"/>
</dbReference>
<dbReference type="GO" id="GO:0005524">
    <property type="term" value="F:ATP binding"/>
    <property type="evidence" value="ECO:0007669"/>
    <property type="project" value="UniProtKB-KW"/>
</dbReference>
<sequence>MLAISRLTYRHGQRLILDHIDLQVGAGEIVCLVGPNGAGKSTLLRCINRILKSEHAVMTLDGHALEHMARRDVARAIAYVPQQTGSAMALRVHDMIALGRAPHRRWNSAGQDRRIVLDVIAQLGLQALALRSCDELSGGERQRVLLARALVQQGKLLLLDEPTSDLDLHHQLEAMSAVRGIADHQGSGVLIAIHDLALAARFADRLVMLKEGSIVAQGHWREVLTPHNIAAVYGVNAVVGSDGDMPYVIPLRPA</sequence>
<name>A0ABW9A6D0_9BURK</name>
<dbReference type="Pfam" id="PF00005">
    <property type="entry name" value="ABC_tran"/>
    <property type="match status" value="1"/>
</dbReference>
<keyword evidence="6" id="KW-1185">Reference proteome</keyword>
<evidence type="ECO:0000313" key="6">
    <source>
        <dbReference type="Proteomes" id="UP001629246"/>
    </source>
</evidence>
<dbReference type="SUPFAM" id="SSF52540">
    <property type="entry name" value="P-loop containing nucleoside triphosphate hydrolases"/>
    <property type="match status" value="1"/>
</dbReference>
<comment type="caution">
    <text evidence="5">The sequence shown here is derived from an EMBL/GenBank/DDBJ whole genome shotgun (WGS) entry which is preliminary data.</text>
</comment>
<dbReference type="CDD" id="cd03214">
    <property type="entry name" value="ABC_Iron-Siderophores_B12_Hemin"/>
    <property type="match status" value="1"/>
</dbReference>
<dbReference type="InterPro" id="IPR003593">
    <property type="entry name" value="AAA+_ATPase"/>
</dbReference>
<evidence type="ECO:0000256" key="3">
    <source>
        <dbReference type="ARBA" id="ARBA00022840"/>
    </source>
</evidence>
<keyword evidence="2" id="KW-0547">Nucleotide-binding</keyword>
<dbReference type="RefSeq" id="WP_408156197.1">
    <property type="nucleotide sequence ID" value="NZ_JAQQFM010000003.1"/>
</dbReference>
<dbReference type="InterPro" id="IPR003439">
    <property type="entry name" value="ABC_transporter-like_ATP-bd"/>
</dbReference>
<proteinExistence type="predicted"/>
<keyword evidence="3 5" id="KW-0067">ATP-binding</keyword>
<gene>
    <name evidence="5" type="ORF">PQR62_06990</name>
</gene>
<feature type="domain" description="ABC transporter" evidence="4">
    <location>
        <begin position="2"/>
        <end position="236"/>
    </location>
</feature>
<evidence type="ECO:0000256" key="1">
    <source>
        <dbReference type="ARBA" id="ARBA00022475"/>
    </source>
</evidence>
<evidence type="ECO:0000313" key="5">
    <source>
        <dbReference type="EMBL" id="MFL9924001.1"/>
    </source>
</evidence>
<keyword evidence="1" id="KW-1003">Cell membrane</keyword>
<keyword evidence="1" id="KW-0472">Membrane</keyword>
<dbReference type="EMBL" id="JAQQFM010000003">
    <property type="protein sequence ID" value="MFL9924001.1"/>
    <property type="molecule type" value="Genomic_DNA"/>
</dbReference>
<dbReference type="SMART" id="SM00382">
    <property type="entry name" value="AAA"/>
    <property type="match status" value="1"/>
</dbReference>